<gene>
    <name evidence="1" type="ORF">RRG08_063311</name>
</gene>
<comment type="caution">
    <text evidence="1">The sequence shown here is derived from an EMBL/GenBank/DDBJ whole genome shotgun (WGS) entry which is preliminary data.</text>
</comment>
<sequence length="93" mass="10312">MAMTPHNYRNDSQPSRYGSDISLLLELSVDRISSRLGIDRIEAGPTRQCVGEDWHAGQDDMGQQQLPVCSLSREMTSSGPKLEFACAQLTLNE</sequence>
<evidence type="ECO:0000313" key="1">
    <source>
        <dbReference type="EMBL" id="KAK3776607.1"/>
    </source>
</evidence>
<dbReference type="AlphaFoldDB" id="A0AAE0ZXV2"/>
<evidence type="ECO:0000313" key="2">
    <source>
        <dbReference type="Proteomes" id="UP001283361"/>
    </source>
</evidence>
<keyword evidence="2" id="KW-1185">Reference proteome</keyword>
<reference evidence="1" key="1">
    <citation type="journal article" date="2023" name="G3 (Bethesda)">
        <title>A reference genome for the long-term kleptoplast-retaining sea slug Elysia crispata morphotype clarki.</title>
        <authorList>
            <person name="Eastman K.E."/>
            <person name="Pendleton A.L."/>
            <person name="Shaikh M.A."/>
            <person name="Suttiyut T."/>
            <person name="Ogas R."/>
            <person name="Tomko P."/>
            <person name="Gavelis G."/>
            <person name="Widhalm J.R."/>
            <person name="Wisecaver J.H."/>
        </authorList>
    </citation>
    <scope>NUCLEOTIDE SEQUENCE</scope>
    <source>
        <strain evidence="1">ECLA1</strain>
    </source>
</reference>
<protein>
    <submittedName>
        <fullName evidence="1">Uncharacterized protein</fullName>
    </submittedName>
</protein>
<accession>A0AAE0ZXV2</accession>
<name>A0AAE0ZXV2_9GAST</name>
<dbReference type="Proteomes" id="UP001283361">
    <property type="component" value="Unassembled WGS sequence"/>
</dbReference>
<proteinExistence type="predicted"/>
<organism evidence="1 2">
    <name type="scientific">Elysia crispata</name>
    <name type="common">lettuce slug</name>
    <dbReference type="NCBI Taxonomy" id="231223"/>
    <lineage>
        <taxon>Eukaryota</taxon>
        <taxon>Metazoa</taxon>
        <taxon>Spiralia</taxon>
        <taxon>Lophotrochozoa</taxon>
        <taxon>Mollusca</taxon>
        <taxon>Gastropoda</taxon>
        <taxon>Heterobranchia</taxon>
        <taxon>Euthyneura</taxon>
        <taxon>Panpulmonata</taxon>
        <taxon>Sacoglossa</taxon>
        <taxon>Placobranchoidea</taxon>
        <taxon>Plakobranchidae</taxon>
        <taxon>Elysia</taxon>
    </lineage>
</organism>
<dbReference type="EMBL" id="JAWDGP010003195">
    <property type="protein sequence ID" value="KAK3776607.1"/>
    <property type="molecule type" value="Genomic_DNA"/>
</dbReference>